<name>A0A3D8RAY5_9HELO</name>
<proteinExistence type="predicted"/>
<organism evidence="2 3">
    <name type="scientific">Coleophoma cylindrospora</name>
    <dbReference type="NCBI Taxonomy" id="1849047"/>
    <lineage>
        <taxon>Eukaryota</taxon>
        <taxon>Fungi</taxon>
        <taxon>Dikarya</taxon>
        <taxon>Ascomycota</taxon>
        <taxon>Pezizomycotina</taxon>
        <taxon>Leotiomycetes</taxon>
        <taxon>Helotiales</taxon>
        <taxon>Dermateaceae</taxon>
        <taxon>Coleophoma</taxon>
    </lineage>
</organism>
<keyword evidence="1" id="KW-0732">Signal</keyword>
<feature type="chain" id="PRO_5017818043" evidence="1">
    <location>
        <begin position="21"/>
        <end position="107"/>
    </location>
</feature>
<keyword evidence="3" id="KW-1185">Reference proteome</keyword>
<dbReference type="Proteomes" id="UP000256645">
    <property type="component" value="Unassembled WGS sequence"/>
</dbReference>
<evidence type="ECO:0000313" key="3">
    <source>
        <dbReference type="Proteomes" id="UP000256645"/>
    </source>
</evidence>
<dbReference type="EMBL" id="PDLM01000008">
    <property type="protein sequence ID" value="RDW71041.1"/>
    <property type="molecule type" value="Genomic_DNA"/>
</dbReference>
<reference evidence="2 3" key="1">
    <citation type="journal article" date="2018" name="IMA Fungus">
        <title>IMA Genome-F 9: Draft genome sequence of Annulohypoxylon stygium, Aspergillus mulundensis, Berkeleyomyces basicola (syn. Thielaviopsis basicola), Ceratocystis smalleyi, two Cercospora beticola strains, Coleophoma cylindrospora, Fusarium fracticaudum, Phialophora cf. hyalina, and Morchella septimelata.</title>
        <authorList>
            <person name="Wingfield B.D."/>
            <person name="Bills G.F."/>
            <person name="Dong Y."/>
            <person name="Huang W."/>
            <person name="Nel W.J."/>
            <person name="Swalarsk-Parry B.S."/>
            <person name="Vaghefi N."/>
            <person name="Wilken P.M."/>
            <person name="An Z."/>
            <person name="de Beer Z.W."/>
            <person name="De Vos L."/>
            <person name="Chen L."/>
            <person name="Duong T.A."/>
            <person name="Gao Y."/>
            <person name="Hammerbacher A."/>
            <person name="Kikkert J.R."/>
            <person name="Li Y."/>
            <person name="Li H."/>
            <person name="Li K."/>
            <person name="Li Q."/>
            <person name="Liu X."/>
            <person name="Ma X."/>
            <person name="Naidoo K."/>
            <person name="Pethybridge S.J."/>
            <person name="Sun J."/>
            <person name="Steenkamp E.T."/>
            <person name="van der Nest M.A."/>
            <person name="van Wyk S."/>
            <person name="Wingfield M.J."/>
            <person name="Xiong C."/>
            <person name="Yue Q."/>
            <person name="Zhang X."/>
        </authorList>
    </citation>
    <scope>NUCLEOTIDE SEQUENCE [LARGE SCALE GENOMIC DNA]</scope>
    <source>
        <strain evidence="2 3">BP6252</strain>
    </source>
</reference>
<evidence type="ECO:0000256" key="1">
    <source>
        <dbReference type="SAM" id="SignalP"/>
    </source>
</evidence>
<dbReference type="AlphaFoldDB" id="A0A3D8RAY5"/>
<accession>A0A3D8RAY5</accession>
<comment type="caution">
    <text evidence="2">The sequence shown here is derived from an EMBL/GenBank/DDBJ whole genome shotgun (WGS) entry which is preliminary data.</text>
</comment>
<gene>
    <name evidence="2" type="ORF">BP6252_07604</name>
</gene>
<evidence type="ECO:0000313" key="2">
    <source>
        <dbReference type="EMBL" id="RDW71041.1"/>
    </source>
</evidence>
<protein>
    <submittedName>
        <fullName evidence="2">Uncharacterized protein</fullName>
    </submittedName>
</protein>
<sequence>MKTFAITTAIAALLASVATAAPAQEARQFQAQITFYGAADASYSMSVRTDGLTFVITNPLSVSKIESLGGATCAFDGIDGSHSVVVGAQTVDVGPPQTQISGSCLAL</sequence>
<feature type="signal peptide" evidence="1">
    <location>
        <begin position="1"/>
        <end position="20"/>
    </location>
</feature>
<dbReference type="OrthoDB" id="4509278at2759"/>